<reference evidence="1" key="1">
    <citation type="submission" date="2019-04" db="EMBL/GenBank/DDBJ databases">
        <title>Microbes associate with the intestines of laboratory mice.</title>
        <authorList>
            <person name="Navarre W."/>
            <person name="Wong E."/>
            <person name="Huang K."/>
            <person name="Tropini C."/>
            <person name="Ng K."/>
            <person name="Yu B."/>
        </authorList>
    </citation>
    <scope>NUCLEOTIDE SEQUENCE</scope>
    <source>
        <strain evidence="1">NM04_E33</strain>
    </source>
</reference>
<dbReference type="Proteomes" id="UP000306319">
    <property type="component" value="Unassembled WGS sequence"/>
</dbReference>
<evidence type="ECO:0000313" key="1">
    <source>
        <dbReference type="EMBL" id="TGY78033.1"/>
    </source>
</evidence>
<gene>
    <name evidence="1" type="ORF">E5331_11820</name>
</gene>
<organism evidence="1 2">
    <name type="scientific">Lepagella muris</name>
    <dbReference type="NCBI Taxonomy" id="3032870"/>
    <lineage>
        <taxon>Bacteria</taxon>
        <taxon>Pseudomonadati</taxon>
        <taxon>Bacteroidota</taxon>
        <taxon>Bacteroidia</taxon>
        <taxon>Bacteroidales</taxon>
        <taxon>Muribaculaceae</taxon>
        <taxon>Lepagella</taxon>
    </lineage>
</organism>
<keyword evidence="2" id="KW-1185">Reference proteome</keyword>
<comment type="caution">
    <text evidence="1">The sequence shown here is derived from an EMBL/GenBank/DDBJ whole genome shotgun (WGS) entry which is preliminary data.</text>
</comment>
<evidence type="ECO:0000313" key="2">
    <source>
        <dbReference type="Proteomes" id="UP000306319"/>
    </source>
</evidence>
<protein>
    <submittedName>
        <fullName evidence="1">TonB-dependent receptor</fullName>
    </submittedName>
</protein>
<name>A0AC61RDQ0_9BACT</name>
<proteinExistence type="predicted"/>
<sequence length="743" mass="83916">MKKIGIIMSVGLGCVPLMMRADEVRPDTVGVMLEEVNVAGVKQMARLNDEPEAATVLSGSALERLGVAAIKGISDVVPNFYVPDYGSRMTSSIYVRGIGARMDQPSVGLNVDNVPYLNKDAYDFDIPDIASVEMLRGPQSTLYGRNTMAGVINVTTLSPMRYQGWRLMAEYGSGEAIKISAGWYHKFNSRAGLAIVGAYGSRDGVFTNQYNGKKVDHERNWSGRVKFHWRFKDGWNLQNTAAAGYLKQGGYPYEWKETGEIAYNDTCFYHRFTFTDGLAIRYSGDNYSVASITSVQHINDNMTLDQDFLPEDFFTLTQKKRETALTEDIVVKGKEDGSYRWLAGIFAFYKHLDMDAPVTFKDRGIADLIEKHRNEANPMYPISWNTREFSLNSNFTIPTWGLSAYHESDLTLGKWTLSAALRLDYEKSVLNYLSSCDTGYAIYQLTDGKYEYYRDTEIYINDEGRISRDFLTLLPKLSATYSLGEDGGNIYVKVSKGYKAGGFNTQMFSDVLQQRLMVMMGVGTQYDVDRIVSYKPEKSWNYEIGSHLLFPEIGVRLDLAAFYIDCRDQQLTMFPDGTTTGRIMTNAGRTRSFGGEISVNAELTDRLILNCSYGYTNARFIRFNDGISDYKGKYLPYAPRNTFFVQGIWSVPTGVAWLGDVTFDVNIRGTGDIYWNESNTEHQNFYALLGAGITLGDDRLSLQLWGKNLTDTKYHTFYFKSMGNEFLQRGRGLELGATLRYNF</sequence>
<accession>A0AC61RDQ0</accession>
<dbReference type="EMBL" id="SRYB01000017">
    <property type="protein sequence ID" value="TGY78033.1"/>
    <property type="molecule type" value="Genomic_DNA"/>
</dbReference>
<keyword evidence="1" id="KW-0675">Receptor</keyword>